<evidence type="ECO:0000313" key="2">
    <source>
        <dbReference type="Proteomes" id="UP000694404"/>
    </source>
</evidence>
<dbReference type="Ensembl" id="ENSCABT00000003044.1">
    <property type="protein sequence ID" value="ENSCABP00000002812.1"/>
    <property type="gene ID" value="ENSCABG00000002170.1"/>
</dbReference>
<reference evidence="1" key="1">
    <citation type="submission" date="2025-08" db="UniProtKB">
        <authorList>
            <consortium name="Ensembl"/>
        </authorList>
    </citation>
    <scope>IDENTIFICATION</scope>
</reference>
<proteinExistence type="predicted"/>
<dbReference type="AlphaFoldDB" id="A0A8C0G365"/>
<reference evidence="1" key="2">
    <citation type="submission" date="2025-09" db="UniProtKB">
        <authorList>
            <consortium name="Ensembl"/>
        </authorList>
    </citation>
    <scope>IDENTIFICATION</scope>
</reference>
<protein>
    <submittedName>
        <fullName evidence="1">Uncharacterized protein</fullName>
    </submittedName>
</protein>
<organism evidence="1 2">
    <name type="scientific">Chelonoidis abingdonii</name>
    <name type="common">Abingdon island giant tortoise</name>
    <name type="synonym">Testudo abingdonii</name>
    <dbReference type="NCBI Taxonomy" id="106734"/>
    <lineage>
        <taxon>Eukaryota</taxon>
        <taxon>Metazoa</taxon>
        <taxon>Chordata</taxon>
        <taxon>Craniata</taxon>
        <taxon>Vertebrata</taxon>
        <taxon>Euteleostomi</taxon>
        <taxon>Archelosauria</taxon>
        <taxon>Testudinata</taxon>
        <taxon>Testudines</taxon>
        <taxon>Cryptodira</taxon>
        <taxon>Durocryptodira</taxon>
        <taxon>Testudinoidea</taxon>
        <taxon>Testudinidae</taxon>
        <taxon>Chelonoidis</taxon>
    </lineage>
</organism>
<name>A0A8C0G365_CHEAB</name>
<dbReference type="Proteomes" id="UP000694404">
    <property type="component" value="Unplaced"/>
</dbReference>
<keyword evidence="2" id="KW-1185">Reference proteome</keyword>
<evidence type="ECO:0000313" key="1">
    <source>
        <dbReference type="Ensembl" id="ENSCABP00000002812.1"/>
    </source>
</evidence>
<accession>A0A8C0G365</accession>
<sequence>AGLANRNSHWLWFAAPGQWGLREAATRIPRPTPLPQVNKPSRPARGHVHFVPTTQILPLKKAWENDEEFLSLPPRIKELEGLARYLSDLSLTKGRLGHDQVQQDLPCYSGSRSHLLSELVEDQGSIKNKYGIQGSEDCVLCHACSSQKPSTENINLSSQDHRESVSRLGMPSIRDMLDGRYLGALESEGQDLTKGKDQQKESLVQCIKLFPSWASSSAWPGPLIALCLQVSLSLPVWGTGDQGIRVRH</sequence>